<dbReference type="Proteomes" id="UP001432027">
    <property type="component" value="Unassembled WGS sequence"/>
</dbReference>
<dbReference type="SMART" id="SM00239">
    <property type="entry name" value="C2"/>
    <property type="match status" value="1"/>
</dbReference>
<evidence type="ECO:0000313" key="8">
    <source>
        <dbReference type="EMBL" id="GMS88675.1"/>
    </source>
</evidence>
<dbReference type="PROSITE" id="PS50008">
    <property type="entry name" value="PIPLC_Y_DOMAIN"/>
    <property type="match status" value="1"/>
</dbReference>
<evidence type="ECO:0000256" key="1">
    <source>
        <dbReference type="ARBA" id="ARBA00004496"/>
    </source>
</evidence>
<evidence type="ECO:0000256" key="2">
    <source>
        <dbReference type="ARBA" id="ARBA00022490"/>
    </source>
</evidence>
<keyword evidence="9" id="KW-1185">Reference proteome</keyword>
<dbReference type="CDD" id="cd00275">
    <property type="entry name" value="C2_PLC_like"/>
    <property type="match status" value="1"/>
</dbReference>
<dbReference type="GO" id="GO:0007214">
    <property type="term" value="P:gamma-aminobutyric acid signaling pathway"/>
    <property type="evidence" value="ECO:0007669"/>
    <property type="project" value="TreeGrafter"/>
</dbReference>
<keyword evidence="2" id="KW-0963">Cytoplasm</keyword>
<keyword evidence="4" id="KW-0378">Hydrolase</keyword>
<dbReference type="FunFam" id="3.20.20.190:FF:000046">
    <property type="entry name" value="Phosphoinositide phospholipase C"/>
    <property type="match status" value="1"/>
</dbReference>
<dbReference type="EMBL" id="BTSX01000003">
    <property type="protein sequence ID" value="GMS88675.1"/>
    <property type="molecule type" value="Genomic_DNA"/>
</dbReference>
<dbReference type="GO" id="GO:0032228">
    <property type="term" value="P:regulation of synaptic transmission, GABAergic"/>
    <property type="evidence" value="ECO:0007669"/>
    <property type="project" value="TreeGrafter"/>
</dbReference>
<comment type="subcellular location">
    <subcellularLocation>
        <location evidence="1">Cytoplasm</location>
    </subcellularLocation>
</comment>
<dbReference type="CDD" id="cd16206">
    <property type="entry name" value="EFh_PRIP"/>
    <property type="match status" value="1"/>
</dbReference>
<sequence>MESDERETSLLTVHSHFTRSSLRSSLIKKSGRSPSRKTVSFSSRRNDHKQISNVSDCWQLMQQGTELVKLRSNVRHFRRLFSLDADLSHIRWTPTNKKPHKARISIESIREVRVGRNTELLRASESALNDLQEECTFSVIYGDEYECLDLVADSADDANIWVTGLIALTSNRLEKPTTSSLAMLRERWLGSVFDEEDRSRRGLIGEKEGVRAISSINRRLPQQRIKAKFKEMSVPSDENVEIRMINKTNFVELYKELATRPELYFLMVRYANKDYLSCQDLRLFLETEQGLLGVSTDLCESIIDQYEPCPEAKENNVLTIDGFTSYLLSSECALFDATRSSVWQDMKQPMTRYFIAASHRPFLVEEQQGAASVDGIIAALKRSSRWIELEIWNPEEGEEEPRIQRGPTTSNKIGLRCALETIKEYAFERSRYPVFLRLLVHCKKEWQRATATLLKEKLAKRLYIPSDDPTDWTTNKPTPFDFQMKIIVVSKRLPSSSKGDGDVSEEDEIPPSARRINRRLDLASELSSLSAPFLVPKACSDLMSTAPNSHYMSPSTHIPHITESVALRLMHTYPAEFAQTTRDYSVVISPNLSRLDSSNLNPQEFWNHGCQIVEMNYQTPGLMMDLQEGKFSENGACGYVLKPEILNDALFTPGDKIPTTPQILHIRILSGQQLPRPRGSSAKGDSSDPFVVIEVFGVSGDCTEDRTKTVKNDCNPAFDESFQFQITVPELALVRFLVLDDEYIEDDFIGQYTIPFECLQPGFHHVPLLNSEGDPLEHASLFVHVALTNKRGGGKAKKRGMSVKRKQQKITTGMKAVGIKSVDDLFKTAGDPLSNCISMRLRLETCMIEWQEECGLGPTGTIRQGIRLIHSRMTTLALNCSPPSSPRGSTNGGGSDSAPSFQIDVDDKQMPCLIITGQLPDQLNRTFEKLRALLSVCSEITHESDGLLTKMEDATSKLSTTYEKLSLLCTEAGLRGQKAVRAGENFTWNLRVLKAQLSLLNRTQDEANDIIAQVFETARVLSVLSDRLLHQSKGRRFSRVLADPLNDSLL</sequence>
<dbReference type="CDD" id="cd13364">
    <property type="entry name" value="PH_PLC_eta"/>
    <property type="match status" value="1"/>
</dbReference>
<comment type="catalytic activity">
    <reaction evidence="4">
        <text>a 1,2-diacyl-sn-glycero-3-phospho-(1D-myo-inositol-4,5-bisphosphate) + H2O = 1D-myo-inositol 1,4,5-trisphosphate + a 1,2-diacyl-sn-glycerol + H(+)</text>
        <dbReference type="Rhea" id="RHEA:33179"/>
        <dbReference type="ChEBI" id="CHEBI:15377"/>
        <dbReference type="ChEBI" id="CHEBI:15378"/>
        <dbReference type="ChEBI" id="CHEBI:17815"/>
        <dbReference type="ChEBI" id="CHEBI:58456"/>
        <dbReference type="ChEBI" id="CHEBI:203600"/>
        <dbReference type="EC" id="3.1.4.11"/>
    </reaction>
</comment>
<reference evidence="8" key="1">
    <citation type="submission" date="2023-10" db="EMBL/GenBank/DDBJ databases">
        <title>Genome assembly of Pristionchus species.</title>
        <authorList>
            <person name="Yoshida K."/>
            <person name="Sommer R.J."/>
        </authorList>
    </citation>
    <scope>NUCLEOTIDE SEQUENCE</scope>
    <source>
        <strain evidence="8">RS0144</strain>
    </source>
</reference>
<dbReference type="AlphaFoldDB" id="A0AAV5T0U4"/>
<dbReference type="GO" id="GO:0048015">
    <property type="term" value="P:phosphatidylinositol-mediated signaling"/>
    <property type="evidence" value="ECO:0007669"/>
    <property type="project" value="TreeGrafter"/>
</dbReference>
<dbReference type="SUPFAM" id="SSF47473">
    <property type="entry name" value="EF-hand"/>
    <property type="match status" value="1"/>
</dbReference>
<dbReference type="GO" id="GO:0004435">
    <property type="term" value="F:phosphatidylinositol-4,5-bisphosphate phospholipase C activity"/>
    <property type="evidence" value="ECO:0007669"/>
    <property type="project" value="UniProtKB-EC"/>
</dbReference>
<dbReference type="PANTHER" id="PTHR10336">
    <property type="entry name" value="PHOSPHOINOSITIDE-SPECIFIC PHOSPHOLIPASE C FAMILY PROTEIN"/>
    <property type="match status" value="1"/>
</dbReference>
<dbReference type="SUPFAM" id="SSF51695">
    <property type="entry name" value="PLC-like phosphodiesterases"/>
    <property type="match status" value="1"/>
</dbReference>
<dbReference type="FunFam" id="2.30.29.30:FF:000025">
    <property type="entry name" value="Phosphoinositide phospholipase C"/>
    <property type="match status" value="1"/>
</dbReference>
<dbReference type="Gene3D" id="1.10.238.10">
    <property type="entry name" value="EF-hand"/>
    <property type="match status" value="1"/>
</dbReference>
<protein>
    <recommendedName>
        <fullName evidence="4">Phosphoinositide phospholipase C</fullName>
        <ecNumber evidence="4">3.1.4.11</ecNumber>
    </recommendedName>
</protein>
<feature type="region of interest" description="Disordered" evidence="5">
    <location>
        <begin position="24"/>
        <end position="47"/>
    </location>
</feature>
<dbReference type="InterPro" id="IPR001192">
    <property type="entry name" value="PI-PLC_fam"/>
</dbReference>
<keyword evidence="4" id="KW-0442">Lipid degradation</keyword>
<proteinExistence type="predicted"/>
<dbReference type="CDD" id="cd08558">
    <property type="entry name" value="PI-PLCc_eukaryota"/>
    <property type="match status" value="1"/>
</dbReference>
<dbReference type="InterPro" id="IPR001711">
    <property type="entry name" value="PLipase_C_Pinositol-sp_Y"/>
</dbReference>
<dbReference type="PANTHER" id="PTHR10336:SF196">
    <property type="entry name" value="PHOSPHOINOSITIDE PHOSPHOLIPASE C"/>
    <property type="match status" value="1"/>
</dbReference>
<dbReference type="SUPFAM" id="SSF50729">
    <property type="entry name" value="PH domain-like"/>
    <property type="match status" value="1"/>
</dbReference>
<accession>A0AAV5T0U4</accession>
<dbReference type="Gene3D" id="3.20.20.190">
    <property type="entry name" value="Phosphatidylinositol (PI) phosphodiesterase"/>
    <property type="match status" value="1"/>
</dbReference>
<dbReference type="InterPro" id="IPR035892">
    <property type="entry name" value="C2_domain_sf"/>
</dbReference>
<keyword evidence="4" id="KW-0443">Lipid metabolism</keyword>
<feature type="region of interest" description="Disordered" evidence="5">
    <location>
        <begin position="493"/>
        <end position="512"/>
    </location>
</feature>
<keyword evidence="3" id="KW-0807">Transducer</keyword>
<dbReference type="Gene3D" id="2.30.29.30">
    <property type="entry name" value="Pleckstrin-homology domain (PH domain)/Phosphotyrosine-binding domain (PTB)"/>
    <property type="match status" value="1"/>
</dbReference>
<dbReference type="FunFam" id="1.10.238.10:FF:000005">
    <property type="entry name" value="Phosphoinositide phospholipase C"/>
    <property type="match status" value="1"/>
</dbReference>
<feature type="compositionally biased region" description="Polar residues" evidence="5">
    <location>
        <begin position="879"/>
        <end position="889"/>
    </location>
</feature>
<evidence type="ECO:0000259" key="6">
    <source>
        <dbReference type="PROSITE" id="PS50004"/>
    </source>
</evidence>
<dbReference type="PRINTS" id="PR00390">
    <property type="entry name" value="PHPHLIPASEC"/>
</dbReference>
<feature type="domain" description="C2" evidence="6">
    <location>
        <begin position="645"/>
        <end position="770"/>
    </location>
</feature>
<dbReference type="Pfam" id="PF09279">
    <property type="entry name" value="EF-hand_like"/>
    <property type="match status" value="1"/>
</dbReference>
<dbReference type="InterPro" id="IPR011992">
    <property type="entry name" value="EF-hand-dom_pair"/>
</dbReference>
<comment type="caution">
    <text evidence="8">The sequence shown here is derived from an EMBL/GenBank/DDBJ whole genome shotgun (WGS) entry which is preliminary data.</text>
</comment>
<dbReference type="InterPro" id="IPR015359">
    <property type="entry name" value="PLC_EF-hand-like"/>
</dbReference>
<dbReference type="GO" id="GO:0046488">
    <property type="term" value="P:phosphatidylinositol metabolic process"/>
    <property type="evidence" value="ECO:0007669"/>
    <property type="project" value="TreeGrafter"/>
</dbReference>
<dbReference type="InterPro" id="IPR000008">
    <property type="entry name" value="C2_dom"/>
</dbReference>
<dbReference type="Pfam" id="PF00168">
    <property type="entry name" value="C2"/>
    <property type="match status" value="1"/>
</dbReference>
<name>A0AAV5T0U4_9BILA</name>
<evidence type="ECO:0000313" key="9">
    <source>
        <dbReference type="Proteomes" id="UP001432027"/>
    </source>
</evidence>
<dbReference type="InterPro" id="IPR017946">
    <property type="entry name" value="PLC-like_Pdiesterase_TIM-brl"/>
</dbReference>
<organism evidence="8 9">
    <name type="scientific">Pristionchus entomophagus</name>
    <dbReference type="NCBI Taxonomy" id="358040"/>
    <lineage>
        <taxon>Eukaryota</taxon>
        <taxon>Metazoa</taxon>
        <taxon>Ecdysozoa</taxon>
        <taxon>Nematoda</taxon>
        <taxon>Chromadorea</taxon>
        <taxon>Rhabditida</taxon>
        <taxon>Rhabditina</taxon>
        <taxon>Diplogasteromorpha</taxon>
        <taxon>Diplogasteroidea</taxon>
        <taxon>Neodiplogasteridae</taxon>
        <taxon>Pristionchus</taxon>
    </lineage>
</organism>
<dbReference type="PROSITE" id="PS50004">
    <property type="entry name" value="C2"/>
    <property type="match status" value="1"/>
</dbReference>
<dbReference type="EC" id="3.1.4.11" evidence="4"/>
<dbReference type="Pfam" id="PF16457">
    <property type="entry name" value="PH_12"/>
    <property type="match status" value="1"/>
</dbReference>
<evidence type="ECO:0000256" key="3">
    <source>
        <dbReference type="ARBA" id="ARBA00023224"/>
    </source>
</evidence>
<dbReference type="Gene3D" id="2.60.40.150">
    <property type="entry name" value="C2 domain"/>
    <property type="match status" value="1"/>
</dbReference>
<dbReference type="InterPro" id="IPR001849">
    <property type="entry name" value="PH_domain"/>
</dbReference>
<feature type="region of interest" description="Disordered" evidence="5">
    <location>
        <begin position="879"/>
        <end position="900"/>
    </location>
</feature>
<dbReference type="SMART" id="SM00148">
    <property type="entry name" value="PLCXc"/>
    <property type="match status" value="1"/>
</dbReference>
<evidence type="ECO:0000256" key="4">
    <source>
        <dbReference type="RuleBase" id="RU361133"/>
    </source>
</evidence>
<dbReference type="InterPro" id="IPR000909">
    <property type="entry name" value="PLipase_C_PInositol-sp_X_dom"/>
</dbReference>
<dbReference type="Pfam" id="PF00388">
    <property type="entry name" value="PI-PLC-X"/>
    <property type="match status" value="1"/>
</dbReference>
<dbReference type="SMART" id="SM00233">
    <property type="entry name" value="PH"/>
    <property type="match status" value="1"/>
</dbReference>
<dbReference type="PROSITE" id="PS50007">
    <property type="entry name" value="PIPLC_X_DOMAIN"/>
    <property type="match status" value="1"/>
</dbReference>
<evidence type="ECO:0000259" key="7">
    <source>
        <dbReference type="PROSITE" id="PS50008"/>
    </source>
</evidence>
<feature type="domain" description="PI-PLC Y-box" evidence="7">
    <location>
        <begin position="557"/>
        <end position="646"/>
    </location>
</feature>
<dbReference type="GO" id="GO:0005737">
    <property type="term" value="C:cytoplasm"/>
    <property type="evidence" value="ECO:0007669"/>
    <property type="project" value="UniProtKB-SubCell"/>
</dbReference>
<dbReference type="Pfam" id="PF00387">
    <property type="entry name" value="PI-PLC-Y"/>
    <property type="match status" value="1"/>
</dbReference>
<dbReference type="InterPro" id="IPR011993">
    <property type="entry name" value="PH-like_dom_sf"/>
</dbReference>
<dbReference type="SMART" id="SM00149">
    <property type="entry name" value="PLCYc"/>
    <property type="match status" value="1"/>
</dbReference>
<dbReference type="GO" id="GO:0051209">
    <property type="term" value="P:release of sequestered calcium ion into cytosol"/>
    <property type="evidence" value="ECO:0007669"/>
    <property type="project" value="TreeGrafter"/>
</dbReference>
<gene>
    <name evidence="8" type="ORF">PENTCL1PPCAC_10850</name>
</gene>
<evidence type="ECO:0000256" key="5">
    <source>
        <dbReference type="SAM" id="MobiDB-lite"/>
    </source>
</evidence>
<dbReference type="SUPFAM" id="SSF49562">
    <property type="entry name" value="C2 domain (Calcium/lipid-binding domain, CaLB)"/>
    <property type="match status" value="1"/>
</dbReference>
<dbReference type="GO" id="GO:0016042">
    <property type="term" value="P:lipid catabolic process"/>
    <property type="evidence" value="ECO:0007669"/>
    <property type="project" value="UniProtKB-KW"/>
</dbReference>